<dbReference type="PROSITE" id="PS50043">
    <property type="entry name" value="HTH_LUXR_2"/>
    <property type="match status" value="1"/>
</dbReference>
<dbReference type="SMART" id="SM00091">
    <property type="entry name" value="PAS"/>
    <property type="match status" value="2"/>
</dbReference>
<dbReference type="GO" id="GO:0003677">
    <property type="term" value="F:DNA binding"/>
    <property type="evidence" value="ECO:0007669"/>
    <property type="project" value="UniProtKB-KW"/>
</dbReference>
<dbReference type="Gene3D" id="1.10.10.10">
    <property type="entry name" value="Winged helix-like DNA-binding domain superfamily/Winged helix DNA-binding domain"/>
    <property type="match status" value="1"/>
</dbReference>
<dbReference type="SMART" id="SM00448">
    <property type="entry name" value="REC"/>
    <property type="match status" value="1"/>
</dbReference>
<feature type="domain" description="PAC" evidence="10">
    <location>
        <begin position="109"/>
        <end position="162"/>
    </location>
</feature>
<feature type="domain" description="PAS" evidence="9">
    <location>
        <begin position="329"/>
        <end position="402"/>
    </location>
</feature>
<accession>A0A512BUM7</accession>
<evidence type="ECO:0008006" key="13">
    <source>
        <dbReference type="Google" id="ProtNLM"/>
    </source>
</evidence>
<proteinExistence type="predicted"/>
<evidence type="ECO:0000313" key="12">
    <source>
        <dbReference type="Proteomes" id="UP000321085"/>
    </source>
</evidence>
<organism evidence="11 12">
    <name type="scientific">Microvirga aerophila</name>
    <dbReference type="NCBI Taxonomy" id="670291"/>
    <lineage>
        <taxon>Bacteria</taxon>
        <taxon>Pseudomonadati</taxon>
        <taxon>Pseudomonadota</taxon>
        <taxon>Alphaproteobacteria</taxon>
        <taxon>Hyphomicrobiales</taxon>
        <taxon>Methylobacteriaceae</taxon>
        <taxon>Microvirga</taxon>
    </lineage>
</organism>
<feature type="domain" description="PAC" evidence="10">
    <location>
        <begin position="404"/>
        <end position="456"/>
    </location>
</feature>
<dbReference type="PROSITE" id="PS00622">
    <property type="entry name" value="HTH_LUXR_1"/>
    <property type="match status" value="1"/>
</dbReference>
<reference evidence="11 12" key="1">
    <citation type="submission" date="2019-07" db="EMBL/GenBank/DDBJ databases">
        <title>Whole genome shotgun sequence of Microvirga aerophila NBRC 106136.</title>
        <authorList>
            <person name="Hosoyama A."/>
            <person name="Uohara A."/>
            <person name="Ohji S."/>
            <person name="Ichikawa N."/>
        </authorList>
    </citation>
    <scope>NUCLEOTIDE SEQUENCE [LARGE SCALE GENOMIC DNA]</scope>
    <source>
        <strain evidence="11 12">NBRC 106136</strain>
    </source>
</reference>
<dbReference type="SMART" id="SM00065">
    <property type="entry name" value="GAF"/>
    <property type="match status" value="1"/>
</dbReference>
<keyword evidence="4" id="KW-0238">DNA-binding</keyword>
<dbReference type="SUPFAM" id="SSF55781">
    <property type="entry name" value="GAF domain-like"/>
    <property type="match status" value="1"/>
</dbReference>
<dbReference type="Gene3D" id="3.30.450.20">
    <property type="entry name" value="PAS domain"/>
    <property type="match status" value="2"/>
</dbReference>
<dbReference type="InterPro" id="IPR029016">
    <property type="entry name" value="GAF-like_dom_sf"/>
</dbReference>
<gene>
    <name evidence="11" type="ORF">MAE02_33460</name>
</gene>
<dbReference type="OrthoDB" id="9782655at2"/>
<evidence type="ECO:0000256" key="5">
    <source>
        <dbReference type="ARBA" id="ARBA00023163"/>
    </source>
</evidence>
<evidence type="ECO:0000256" key="6">
    <source>
        <dbReference type="PROSITE-ProRule" id="PRU00169"/>
    </source>
</evidence>
<name>A0A512BUM7_9HYPH</name>
<dbReference type="InterPro" id="IPR001610">
    <property type="entry name" value="PAC"/>
</dbReference>
<dbReference type="PANTHER" id="PTHR44688:SF16">
    <property type="entry name" value="DNA-BINDING TRANSCRIPTIONAL ACTIVATOR DEVR_DOSR"/>
    <property type="match status" value="1"/>
</dbReference>
<dbReference type="InterPro" id="IPR036388">
    <property type="entry name" value="WH-like_DNA-bd_sf"/>
</dbReference>
<dbReference type="Proteomes" id="UP000321085">
    <property type="component" value="Unassembled WGS sequence"/>
</dbReference>
<dbReference type="Pfam" id="PF08448">
    <property type="entry name" value="PAS_4"/>
    <property type="match status" value="1"/>
</dbReference>
<dbReference type="AlphaFoldDB" id="A0A512BUM7"/>
<dbReference type="InterPro" id="IPR013656">
    <property type="entry name" value="PAS_4"/>
</dbReference>
<dbReference type="Gene3D" id="3.30.450.40">
    <property type="match status" value="1"/>
</dbReference>
<feature type="domain" description="HTH luxR-type" evidence="7">
    <location>
        <begin position="582"/>
        <end position="647"/>
    </location>
</feature>
<evidence type="ECO:0000256" key="3">
    <source>
        <dbReference type="ARBA" id="ARBA00023015"/>
    </source>
</evidence>
<dbReference type="Gene3D" id="3.40.50.2300">
    <property type="match status" value="1"/>
</dbReference>
<dbReference type="CDD" id="cd06170">
    <property type="entry name" value="LuxR_C_like"/>
    <property type="match status" value="1"/>
</dbReference>
<evidence type="ECO:0000259" key="8">
    <source>
        <dbReference type="PROSITE" id="PS50110"/>
    </source>
</evidence>
<dbReference type="InterPro" id="IPR016032">
    <property type="entry name" value="Sig_transdc_resp-reg_C-effctor"/>
</dbReference>
<comment type="caution">
    <text evidence="6">Lacks conserved residue(s) required for the propagation of feature annotation.</text>
</comment>
<dbReference type="SUPFAM" id="SSF55785">
    <property type="entry name" value="PYP-like sensor domain (PAS domain)"/>
    <property type="match status" value="2"/>
</dbReference>
<dbReference type="InterPro" id="IPR003018">
    <property type="entry name" value="GAF"/>
</dbReference>
<dbReference type="NCBIfam" id="TIGR00229">
    <property type="entry name" value="sensory_box"/>
    <property type="match status" value="1"/>
</dbReference>
<evidence type="ECO:0000259" key="9">
    <source>
        <dbReference type="PROSITE" id="PS50112"/>
    </source>
</evidence>
<comment type="caution">
    <text evidence="11">The sequence shown here is derived from an EMBL/GenBank/DDBJ whole genome shotgun (WGS) entry which is preliminary data.</text>
</comment>
<dbReference type="InterPro" id="IPR000014">
    <property type="entry name" value="PAS"/>
</dbReference>
<dbReference type="PROSITE" id="PS50110">
    <property type="entry name" value="RESPONSE_REGULATORY"/>
    <property type="match status" value="1"/>
</dbReference>
<dbReference type="InterPro" id="IPR013655">
    <property type="entry name" value="PAS_fold_3"/>
</dbReference>
<dbReference type="GO" id="GO:0000160">
    <property type="term" value="P:phosphorelay signal transduction system"/>
    <property type="evidence" value="ECO:0007669"/>
    <property type="project" value="InterPro"/>
</dbReference>
<keyword evidence="3" id="KW-0805">Transcription regulation</keyword>
<evidence type="ECO:0000256" key="2">
    <source>
        <dbReference type="ARBA" id="ARBA00022777"/>
    </source>
</evidence>
<dbReference type="CDD" id="cd00130">
    <property type="entry name" value="PAS"/>
    <property type="match status" value="2"/>
</dbReference>
<dbReference type="InterPro" id="IPR000700">
    <property type="entry name" value="PAS-assoc_C"/>
</dbReference>
<dbReference type="InterPro" id="IPR011006">
    <property type="entry name" value="CheY-like_superfamily"/>
</dbReference>
<sequence length="660" mass="72852">MSTSDFLTDVGVMGARIKAHDWSTSSLGPIDTWPQPLRIMLDTLLASKFPGYIAWGPELISFYNDAYLPMLGEKHDALGKPLREVWPEIWDEILPIAEGALRGVASYLEDLPYTLLRNGYPEQTWFTFSYSPIRIEDGKVGGVFCIIQETTKRVQTEQRLQFLVDLGNRLRTLSNPRDAMAAAAEMLGRHLAASRAGYVEMGATGETMSVDSDWTDGVTPTFAGRYRIEDFGSPIHEELAAGQTVRLDDALTDSRTAQKDVAEAFIANGKRASLIVPIIKAGVLAATLYIHQTEPRQWRDDEVALAQEVAERTWEAAARMRAEKALKEGQERFRQFAEHSATVLWIHDLDTGQLEYLSPAYEAIWGEPAEVALSNPDHWIETLHPDDRALASKFRERVQRGEDFTQEYHIVRPDGGVRWIRDSFFPIRDEHGRIRRAGGIAQDITQHDGSIVYVVDGSDTSRKEICLLLQGVGYEVKVFASAQRFLEVAPMLVPGCVVLNVRTPEAGALTIPREFKARRLSLPVIVIGEAYGNVDFGVQAMKAGAVDFLDTPYGPEQLLDSVASALAAIHKSAESDQIGQRFKAQIAGLSGREREVLDGLLAGGTNKTIARDLDISPRTVEAHRARIMERLGARSLPELVQIAVAAGLQRSASGSGGSPH</sequence>
<dbReference type="SMART" id="SM00421">
    <property type="entry name" value="HTH_LUXR"/>
    <property type="match status" value="1"/>
</dbReference>
<dbReference type="Pfam" id="PF00072">
    <property type="entry name" value="Response_reg"/>
    <property type="match status" value="1"/>
</dbReference>
<dbReference type="SUPFAM" id="SSF52172">
    <property type="entry name" value="CheY-like"/>
    <property type="match status" value="1"/>
</dbReference>
<dbReference type="SUPFAM" id="SSF46894">
    <property type="entry name" value="C-terminal effector domain of the bipartite response regulators"/>
    <property type="match status" value="1"/>
</dbReference>
<dbReference type="PRINTS" id="PR00038">
    <property type="entry name" value="HTHLUXR"/>
</dbReference>
<dbReference type="PROSITE" id="PS50113">
    <property type="entry name" value="PAC"/>
    <property type="match status" value="2"/>
</dbReference>
<evidence type="ECO:0000313" key="11">
    <source>
        <dbReference type="EMBL" id="GEO15650.1"/>
    </source>
</evidence>
<dbReference type="InterPro" id="IPR001789">
    <property type="entry name" value="Sig_transdc_resp-reg_receiver"/>
</dbReference>
<keyword evidence="2" id="KW-0418">Kinase</keyword>
<dbReference type="InterPro" id="IPR035965">
    <property type="entry name" value="PAS-like_dom_sf"/>
</dbReference>
<feature type="domain" description="Response regulatory" evidence="8">
    <location>
        <begin position="451"/>
        <end position="566"/>
    </location>
</feature>
<dbReference type="RefSeq" id="WP_114187733.1">
    <property type="nucleotide sequence ID" value="NZ_BJYU01000045.1"/>
</dbReference>
<protein>
    <recommendedName>
        <fullName evidence="13">Transcriptional regulator</fullName>
    </recommendedName>
</protein>
<evidence type="ECO:0000259" key="10">
    <source>
        <dbReference type="PROSITE" id="PS50113"/>
    </source>
</evidence>
<keyword evidence="12" id="KW-1185">Reference proteome</keyword>
<dbReference type="Pfam" id="PF08447">
    <property type="entry name" value="PAS_3"/>
    <property type="match status" value="1"/>
</dbReference>
<dbReference type="Pfam" id="PF01590">
    <property type="entry name" value="GAF"/>
    <property type="match status" value="1"/>
</dbReference>
<dbReference type="EMBL" id="BJYU01000045">
    <property type="protein sequence ID" value="GEO15650.1"/>
    <property type="molecule type" value="Genomic_DNA"/>
</dbReference>
<dbReference type="SMART" id="SM00086">
    <property type="entry name" value="PAC"/>
    <property type="match status" value="2"/>
</dbReference>
<dbReference type="PANTHER" id="PTHR44688">
    <property type="entry name" value="DNA-BINDING TRANSCRIPTIONAL ACTIVATOR DEVR_DOSR"/>
    <property type="match status" value="1"/>
</dbReference>
<dbReference type="GO" id="GO:0016301">
    <property type="term" value="F:kinase activity"/>
    <property type="evidence" value="ECO:0007669"/>
    <property type="project" value="UniProtKB-KW"/>
</dbReference>
<evidence type="ECO:0000256" key="4">
    <source>
        <dbReference type="ARBA" id="ARBA00023125"/>
    </source>
</evidence>
<dbReference type="Pfam" id="PF00196">
    <property type="entry name" value="GerE"/>
    <property type="match status" value="1"/>
</dbReference>
<evidence type="ECO:0000259" key="7">
    <source>
        <dbReference type="PROSITE" id="PS50043"/>
    </source>
</evidence>
<keyword evidence="1" id="KW-0808">Transferase</keyword>
<dbReference type="PROSITE" id="PS50112">
    <property type="entry name" value="PAS"/>
    <property type="match status" value="1"/>
</dbReference>
<dbReference type="InterPro" id="IPR000792">
    <property type="entry name" value="Tscrpt_reg_LuxR_C"/>
</dbReference>
<dbReference type="GO" id="GO:0006355">
    <property type="term" value="P:regulation of DNA-templated transcription"/>
    <property type="evidence" value="ECO:0007669"/>
    <property type="project" value="InterPro"/>
</dbReference>
<evidence type="ECO:0000256" key="1">
    <source>
        <dbReference type="ARBA" id="ARBA00022679"/>
    </source>
</evidence>
<keyword evidence="5" id="KW-0804">Transcription</keyword>